<dbReference type="InterPro" id="IPR036610">
    <property type="entry name" value="PEBP-like_sf"/>
</dbReference>
<name>G3MT90_AMBMU</name>
<evidence type="ECO:0000256" key="1">
    <source>
        <dbReference type="SAM" id="SignalP"/>
    </source>
</evidence>
<evidence type="ECO:0008006" key="3">
    <source>
        <dbReference type="Google" id="ProtNLM"/>
    </source>
</evidence>
<dbReference type="CDD" id="cd00866">
    <property type="entry name" value="PEBP_euk"/>
    <property type="match status" value="1"/>
</dbReference>
<dbReference type="EMBL" id="JO845091">
    <property type="protein sequence ID" value="AEO36708.1"/>
    <property type="molecule type" value="mRNA"/>
</dbReference>
<dbReference type="SUPFAM" id="SSF49777">
    <property type="entry name" value="PEBP-like"/>
    <property type="match status" value="1"/>
</dbReference>
<dbReference type="InterPro" id="IPR008914">
    <property type="entry name" value="PEBP"/>
</dbReference>
<dbReference type="Pfam" id="PF01161">
    <property type="entry name" value="PBP"/>
    <property type="match status" value="1"/>
</dbReference>
<proteinExistence type="evidence at transcript level"/>
<dbReference type="InterPro" id="IPR035810">
    <property type="entry name" value="PEBP_euk"/>
</dbReference>
<sequence>MHKQPSRPESVAAIAAMFVQLLPALLFLTLCANSAKAQDVSAPNTTAPSAVMSMAGNRTAGNQTTENQQGAVNQTAMDSGQSAWTKEELVTDLSLPGAPNATLEVTYAGDLKVTLGNTLTPQQTSSAPTVSLKVPVGCEGPYALLMVDPDATSRKNPVFRSWMHWMVFNINSTEKLHEGDVALPYNGPAPPKGTGLHRYVFLTYCQRGMRLQPAELAPKERKNFNLAEFVNRTNLGSPLAGNFFVAENPA</sequence>
<dbReference type="PANTHER" id="PTHR11362:SF82">
    <property type="entry name" value="PHOSPHATIDYLETHANOLAMINE-BINDING PROTEIN 4"/>
    <property type="match status" value="1"/>
</dbReference>
<dbReference type="AlphaFoldDB" id="G3MT90"/>
<evidence type="ECO:0000313" key="2">
    <source>
        <dbReference type="EMBL" id="AEO36708.1"/>
    </source>
</evidence>
<organism evidence="2">
    <name type="scientific">Amblyomma maculatum</name>
    <name type="common">Gulf Coast tick</name>
    <dbReference type="NCBI Taxonomy" id="34609"/>
    <lineage>
        <taxon>Eukaryota</taxon>
        <taxon>Metazoa</taxon>
        <taxon>Ecdysozoa</taxon>
        <taxon>Arthropoda</taxon>
        <taxon>Chelicerata</taxon>
        <taxon>Arachnida</taxon>
        <taxon>Acari</taxon>
        <taxon>Parasitiformes</taxon>
        <taxon>Ixodida</taxon>
        <taxon>Ixodoidea</taxon>
        <taxon>Ixodidae</taxon>
        <taxon>Amblyomminae</taxon>
        <taxon>Amblyomma</taxon>
    </lineage>
</organism>
<accession>G3MT90</accession>
<reference evidence="2" key="1">
    <citation type="journal article" date="2011" name="PLoS ONE">
        <title>A deep insight into the sialotranscriptome of the gulf coast tick, Amblyomma maculatum.</title>
        <authorList>
            <person name="Karim S."/>
            <person name="Singh P."/>
            <person name="Ribeiro J.M."/>
        </authorList>
    </citation>
    <scope>NUCLEOTIDE SEQUENCE</scope>
    <source>
        <tissue evidence="2">Salivary gland</tissue>
    </source>
</reference>
<feature type="signal peptide" evidence="1">
    <location>
        <begin position="1"/>
        <end position="37"/>
    </location>
</feature>
<dbReference type="PANTHER" id="PTHR11362">
    <property type="entry name" value="PHOSPHATIDYLETHANOLAMINE-BINDING PROTEIN"/>
    <property type="match status" value="1"/>
</dbReference>
<keyword evidence="1" id="KW-0732">Signal</keyword>
<feature type="chain" id="PRO_5003447463" description="Phosphatidylethanolamine-binding protein" evidence="1">
    <location>
        <begin position="38"/>
        <end position="250"/>
    </location>
</feature>
<dbReference type="Gene3D" id="3.90.280.10">
    <property type="entry name" value="PEBP-like"/>
    <property type="match status" value="1"/>
</dbReference>
<protein>
    <recommendedName>
        <fullName evidence="3">Phosphatidylethanolamine-binding protein</fullName>
    </recommendedName>
</protein>